<gene>
    <name evidence="3" type="ORF">M422DRAFT_122619</name>
</gene>
<dbReference type="SUPFAM" id="SSF46689">
    <property type="entry name" value="Homeodomain-like"/>
    <property type="match status" value="1"/>
</dbReference>
<feature type="region of interest" description="Disordered" evidence="1">
    <location>
        <begin position="28"/>
        <end position="78"/>
    </location>
</feature>
<evidence type="ECO:0000259" key="2">
    <source>
        <dbReference type="SMART" id="SM00717"/>
    </source>
</evidence>
<name>A0A0C9TZB8_SPHS4</name>
<dbReference type="GO" id="GO:0070898">
    <property type="term" value="P:RNA polymerase III preinitiation complex assembly"/>
    <property type="evidence" value="ECO:0007669"/>
    <property type="project" value="TreeGrafter"/>
</dbReference>
<proteinExistence type="predicted"/>
<dbReference type="PANTHER" id="PTHR22929">
    <property type="entry name" value="RNA POLYMERASE III TRANSCRIPTION INITIATION FACTOR B"/>
    <property type="match status" value="1"/>
</dbReference>
<feature type="domain" description="Myb-like" evidence="2">
    <location>
        <begin position="148"/>
        <end position="196"/>
    </location>
</feature>
<dbReference type="SMART" id="SM00717">
    <property type="entry name" value="SANT"/>
    <property type="match status" value="1"/>
</dbReference>
<dbReference type="EMBL" id="KN837344">
    <property type="protein sequence ID" value="KIJ27174.1"/>
    <property type="molecule type" value="Genomic_DNA"/>
</dbReference>
<dbReference type="InterPro" id="IPR039467">
    <property type="entry name" value="TFIIIB_B''_Myb"/>
</dbReference>
<keyword evidence="4" id="KW-1185">Reference proteome</keyword>
<dbReference type="GO" id="GO:0000126">
    <property type="term" value="C:transcription factor TFIIIB complex"/>
    <property type="evidence" value="ECO:0007669"/>
    <property type="project" value="TreeGrafter"/>
</dbReference>
<dbReference type="OrthoDB" id="272624at2759"/>
<feature type="compositionally biased region" description="Basic and acidic residues" evidence="1">
    <location>
        <begin position="28"/>
        <end position="40"/>
    </location>
</feature>
<dbReference type="InterPro" id="IPR009057">
    <property type="entry name" value="Homeodomain-like_sf"/>
</dbReference>
<dbReference type="InterPro" id="IPR001005">
    <property type="entry name" value="SANT/Myb"/>
</dbReference>
<dbReference type="Pfam" id="PF15963">
    <property type="entry name" value="Myb_DNA-bind_7"/>
    <property type="match status" value="1"/>
</dbReference>
<accession>A0A0C9TZB8</accession>
<evidence type="ECO:0000313" key="4">
    <source>
        <dbReference type="Proteomes" id="UP000054279"/>
    </source>
</evidence>
<dbReference type="HOGENOM" id="CLU_029054_0_0_1"/>
<dbReference type="PANTHER" id="PTHR22929:SF0">
    <property type="entry name" value="TRANSCRIPTION FACTOR TFIIIB COMPONENT B'' HOMOLOG"/>
    <property type="match status" value="1"/>
</dbReference>
<feature type="non-terminal residue" evidence="3">
    <location>
        <position position="241"/>
    </location>
</feature>
<evidence type="ECO:0000256" key="1">
    <source>
        <dbReference type="SAM" id="MobiDB-lite"/>
    </source>
</evidence>
<dbReference type="Proteomes" id="UP000054279">
    <property type="component" value="Unassembled WGS sequence"/>
</dbReference>
<dbReference type="AlphaFoldDB" id="A0A0C9TZB8"/>
<evidence type="ECO:0000313" key="3">
    <source>
        <dbReference type="EMBL" id="KIJ27174.1"/>
    </source>
</evidence>
<dbReference type="CDD" id="cd00167">
    <property type="entry name" value="SANT"/>
    <property type="match status" value="1"/>
</dbReference>
<dbReference type="Gene3D" id="1.10.10.60">
    <property type="entry name" value="Homeodomain-like"/>
    <property type="match status" value="1"/>
</dbReference>
<dbReference type="GO" id="GO:0001156">
    <property type="term" value="F:TFIIIC-class transcription factor complex binding"/>
    <property type="evidence" value="ECO:0007669"/>
    <property type="project" value="TreeGrafter"/>
</dbReference>
<organism evidence="3 4">
    <name type="scientific">Sphaerobolus stellatus (strain SS14)</name>
    <dbReference type="NCBI Taxonomy" id="990650"/>
    <lineage>
        <taxon>Eukaryota</taxon>
        <taxon>Fungi</taxon>
        <taxon>Dikarya</taxon>
        <taxon>Basidiomycota</taxon>
        <taxon>Agaricomycotina</taxon>
        <taxon>Agaricomycetes</taxon>
        <taxon>Phallomycetidae</taxon>
        <taxon>Geastrales</taxon>
        <taxon>Sphaerobolaceae</taxon>
        <taxon>Sphaerobolus</taxon>
    </lineage>
</organism>
<reference evidence="3 4" key="1">
    <citation type="submission" date="2014-06" db="EMBL/GenBank/DDBJ databases">
        <title>Evolutionary Origins and Diversification of the Mycorrhizal Mutualists.</title>
        <authorList>
            <consortium name="DOE Joint Genome Institute"/>
            <consortium name="Mycorrhizal Genomics Consortium"/>
            <person name="Kohler A."/>
            <person name="Kuo A."/>
            <person name="Nagy L.G."/>
            <person name="Floudas D."/>
            <person name="Copeland A."/>
            <person name="Barry K.W."/>
            <person name="Cichocki N."/>
            <person name="Veneault-Fourrey C."/>
            <person name="LaButti K."/>
            <person name="Lindquist E.A."/>
            <person name="Lipzen A."/>
            <person name="Lundell T."/>
            <person name="Morin E."/>
            <person name="Murat C."/>
            <person name="Riley R."/>
            <person name="Ohm R."/>
            <person name="Sun H."/>
            <person name="Tunlid A."/>
            <person name="Henrissat B."/>
            <person name="Grigoriev I.V."/>
            <person name="Hibbett D.S."/>
            <person name="Martin F."/>
        </authorList>
    </citation>
    <scope>NUCLEOTIDE SEQUENCE [LARGE SCALE GENOMIC DNA]</scope>
    <source>
        <strain evidence="3 4">SS14</strain>
    </source>
</reference>
<sequence length="241" mass="27348">MSTICDDLETGRISSRWESSQLLHAEAKKRAREERAKALAEADEEERETGRSTGRRYPKPVLPVAKHDGGETTIDNNGQNEEEFTYDETLKASQYAPQVRIGANGEVVLDIDSLQVDRAADDNAEEYSHVEETDQSRFTNSNSWSKRRVVRWSKDDTALFYDALRQFGQNFDLIARVLPGRTYRMCKNKFKAEDKKNPGLIDDALKNRVDVDLNTLSRMTGKDFSGPTPIIEARKTLTLAE</sequence>
<protein>
    <recommendedName>
        <fullName evidence="2">Myb-like domain-containing protein</fullName>
    </recommendedName>
</protein>